<protein>
    <recommendedName>
        <fullName evidence="10">ABC transmembrane type-1 domain-containing protein</fullName>
    </recommendedName>
</protein>
<organism evidence="9">
    <name type="scientific">marine sediment metagenome</name>
    <dbReference type="NCBI Taxonomy" id="412755"/>
    <lineage>
        <taxon>unclassified sequences</taxon>
        <taxon>metagenomes</taxon>
        <taxon>ecological metagenomes</taxon>
    </lineage>
</organism>
<keyword evidence="7 8" id="KW-0472">Membrane</keyword>
<evidence type="ECO:0000256" key="8">
    <source>
        <dbReference type="SAM" id="Phobius"/>
    </source>
</evidence>
<evidence type="ECO:0000256" key="6">
    <source>
        <dbReference type="ARBA" id="ARBA00022989"/>
    </source>
</evidence>
<keyword evidence="2" id="KW-0813">Transport</keyword>
<name>A0A0F8YGL5_9ZZZZ</name>
<comment type="subcellular location">
    <subcellularLocation>
        <location evidence="1">Cell inner membrane</location>
        <topology evidence="1">Multi-pass membrane protein</topology>
    </subcellularLocation>
</comment>
<dbReference type="Gene3D" id="1.10.3720.10">
    <property type="entry name" value="MetI-like"/>
    <property type="match status" value="1"/>
</dbReference>
<keyword evidence="4" id="KW-0997">Cell inner membrane</keyword>
<evidence type="ECO:0000256" key="7">
    <source>
        <dbReference type="ARBA" id="ARBA00023136"/>
    </source>
</evidence>
<feature type="transmembrane region" description="Helical" evidence="8">
    <location>
        <begin position="21"/>
        <end position="42"/>
    </location>
</feature>
<accession>A0A0F8YGL5</accession>
<dbReference type="GO" id="GO:0005886">
    <property type="term" value="C:plasma membrane"/>
    <property type="evidence" value="ECO:0007669"/>
    <property type="project" value="UniProtKB-SubCell"/>
</dbReference>
<evidence type="ECO:0000256" key="4">
    <source>
        <dbReference type="ARBA" id="ARBA00022519"/>
    </source>
</evidence>
<dbReference type="PANTHER" id="PTHR43357:SF4">
    <property type="entry name" value="INNER MEMBRANE ABC TRANSPORTER PERMEASE PROTEIN YDCV"/>
    <property type="match status" value="1"/>
</dbReference>
<keyword evidence="5 8" id="KW-0812">Transmembrane</keyword>
<evidence type="ECO:0000256" key="1">
    <source>
        <dbReference type="ARBA" id="ARBA00004429"/>
    </source>
</evidence>
<evidence type="ECO:0000256" key="5">
    <source>
        <dbReference type="ARBA" id="ARBA00022692"/>
    </source>
</evidence>
<dbReference type="PANTHER" id="PTHR43357">
    <property type="entry name" value="INNER MEMBRANE ABC TRANSPORTER PERMEASE PROTEIN YDCV"/>
    <property type="match status" value="1"/>
</dbReference>
<evidence type="ECO:0000313" key="9">
    <source>
        <dbReference type="EMBL" id="KKK47161.1"/>
    </source>
</evidence>
<sequence length="100" mass="11385">MTRLPAYYTIWHKAGHYGLRIMAALVLVFLMLPILVIMPLSFNAEPFFTFTQGMLSLDPDAYSMRWYQEIVDDQKWRIAIRNSFLVGIAAASIATVLGTL</sequence>
<dbReference type="SUPFAM" id="SSF161098">
    <property type="entry name" value="MetI-like"/>
    <property type="match status" value="1"/>
</dbReference>
<comment type="caution">
    <text evidence="9">The sequence shown here is derived from an EMBL/GenBank/DDBJ whole genome shotgun (WGS) entry which is preliminary data.</text>
</comment>
<proteinExistence type="predicted"/>
<keyword evidence="6 8" id="KW-1133">Transmembrane helix</keyword>
<keyword evidence="3" id="KW-1003">Cell membrane</keyword>
<dbReference type="EMBL" id="LAZR01069719">
    <property type="protein sequence ID" value="KKK47161.1"/>
    <property type="molecule type" value="Genomic_DNA"/>
</dbReference>
<dbReference type="InterPro" id="IPR035906">
    <property type="entry name" value="MetI-like_sf"/>
</dbReference>
<feature type="non-terminal residue" evidence="9">
    <location>
        <position position="100"/>
    </location>
</feature>
<dbReference type="AlphaFoldDB" id="A0A0F8YGL5"/>
<evidence type="ECO:0000256" key="2">
    <source>
        <dbReference type="ARBA" id="ARBA00022448"/>
    </source>
</evidence>
<evidence type="ECO:0000256" key="3">
    <source>
        <dbReference type="ARBA" id="ARBA00022475"/>
    </source>
</evidence>
<gene>
    <name evidence="9" type="ORF">LCGC14_3158000</name>
</gene>
<evidence type="ECO:0008006" key="10">
    <source>
        <dbReference type="Google" id="ProtNLM"/>
    </source>
</evidence>
<reference evidence="9" key="1">
    <citation type="journal article" date="2015" name="Nature">
        <title>Complex archaea that bridge the gap between prokaryotes and eukaryotes.</title>
        <authorList>
            <person name="Spang A."/>
            <person name="Saw J.H."/>
            <person name="Jorgensen S.L."/>
            <person name="Zaremba-Niedzwiedzka K."/>
            <person name="Martijn J."/>
            <person name="Lind A.E."/>
            <person name="van Eijk R."/>
            <person name="Schleper C."/>
            <person name="Guy L."/>
            <person name="Ettema T.J."/>
        </authorList>
    </citation>
    <scope>NUCLEOTIDE SEQUENCE</scope>
</reference>